<dbReference type="PATRIC" id="fig|1449351.3.peg.4597"/>
<proteinExistence type="predicted"/>
<gene>
    <name evidence="1" type="ORF">RISW2_23965</name>
</gene>
<dbReference type="eggNOG" id="ENOG5032T0P">
    <property type="taxonomic scope" value="Bacteria"/>
</dbReference>
<comment type="caution">
    <text evidence="1">The sequence shown here is derived from an EMBL/GenBank/DDBJ whole genome shotgun (WGS) entry which is preliminary data.</text>
</comment>
<dbReference type="EMBL" id="JAME01000098">
    <property type="protein sequence ID" value="ETX26485.1"/>
    <property type="molecule type" value="Genomic_DNA"/>
</dbReference>
<evidence type="ECO:0000313" key="1">
    <source>
        <dbReference type="EMBL" id="ETX26485.1"/>
    </source>
</evidence>
<keyword evidence="2" id="KW-1185">Reference proteome</keyword>
<sequence length="236" mass="26456">KESTMTDRPILFSGPMVRALLEGRKTQTRRVILRVERDNCLPIGKGKPRSHVMDAPLHPHLLPVRASVGDRLWVREAWRTWLQYDARPPRDITPNTAIHYMAGPTPPVNRQMSDGKTRPGMFMPRWASRLTLTVTDVRVQRVQDISASDVEAEGALDYLGHPGCGPTVNCYGPACPTDDARSCNRHGCWGIREDFAALWNDLNAPRGYGWDANPWVAAYTFTVERRNIDGARDAGA</sequence>
<reference evidence="1 2" key="1">
    <citation type="submission" date="2014-01" db="EMBL/GenBank/DDBJ databases">
        <title>Roseivivax isoporae LMG 25204 Genome Sequencing.</title>
        <authorList>
            <person name="Lai Q."/>
            <person name="Li G."/>
            <person name="Shao Z."/>
        </authorList>
    </citation>
    <scope>NUCLEOTIDE SEQUENCE [LARGE SCALE GENOMIC DNA]</scope>
    <source>
        <strain evidence="1 2">LMG 25204</strain>
    </source>
</reference>
<protein>
    <submittedName>
        <fullName evidence="1">Uncharacterized protein</fullName>
    </submittedName>
</protein>
<organism evidence="1 2">
    <name type="scientific">Roseivivax isoporae LMG 25204</name>
    <dbReference type="NCBI Taxonomy" id="1449351"/>
    <lineage>
        <taxon>Bacteria</taxon>
        <taxon>Pseudomonadati</taxon>
        <taxon>Pseudomonadota</taxon>
        <taxon>Alphaproteobacteria</taxon>
        <taxon>Rhodobacterales</taxon>
        <taxon>Roseobacteraceae</taxon>
        <taxon>Roseivivax</taxon>
    </lineage>
</organism>
<dbReference type="STRING" id="1449351.RISW2_23965"/>
<accession>X7F143</accession>
<dbReference type="AlphaFoldDB" id="X7F143"/>
<evidence type="ECO:0000313" key="2">
    <source>
        <dbReference type="Proteomes" id="UP000023430"/>
    </source>
</evidence>
<dbReference type="Proteomes" id="UP000023430">
    <property type="component" value="Unassembled WGS sequence"/>
</dbReference>
<feature type="non-terminal residue" evidence="1">
    <location>
        <position position="1"/>
    </location>
</feature>
<name>X7F143_9RHOB</name>